<dbReference type="PIRSF" id="PIRSF001427">
    <property type="entry name" value="NHase_beta"/>
    <property type="match status" value="1"/>
</dbReference>
<proteinExistence type="inferred from homology"/>
<keyword evidence="3 5" id="KW-0456">Lyase</keyword>
<dbReference type="GO" id="GO:0018822">
    <property type="term" value="F:nitrile hydratase activity"/>
    <property type="evidence" value="ECO:0007669"/>
    <property type="project" value="UniProtKB-EC"/>
</dbReference>
<protein>
    <recommendedName>
        <fullName evidence="5">Nitrile hydratase subunit beta</fullName>
        <shortName evidence="5">NHase</shortName>
        <ecNumber evidence="5">4.2.1.84</ecNumber>
    </recommendedName>
</protein>
<comment type="catalytic activity">
    <reaction evidence="4 5">
        <text>an aliphatic primary amide = an aliphatic nitrile + H2O</text>
        <dbReference type="Rhea" id="RHEA:12673"/>
        <dbReference type="ChEBI" id="CHEBI:15377"/>
        <dbReference type="ChEBI" id="CHEBI:65285"/>
        <dbReference type="ChEBI" id="CHEBI:80291"/>
        <dbReference type="EC" id="4.2.1.84"/>
    </reaction>
</comment>
<dbReference type="EC" id="4.2.1.84" evidence="5"/>
<dbReference type="Gene3D" id="2.30.30.50">
    <property type="match status" value="1"/>
</dbReference>
<evidence type="ECO:0000256" key="5">
    <source>
        <dbReference type="PIRNR" id="PIRNR001427"/>
    </source>
</evidence>
<dbReference type="Pfam" id="PF02211">
    <property type="entry name" value="NHase_beta_C"/>
    <property type="match status" value="1"/>
</dbReference>
<dbReference type="InterPro" id="IPR003168">
    <property type="entry name" value="Nitrile_hydratase_bsu"/>
</dbReference>
<gene>
    <name evidence="8" type="primary">nthB</name>
    <name evidence="8" type="ORF">PEV8663_03423</name>
</gene>
<evidence type="ECO:0000256" key="1">
    <source>
        <dbReference type="ARBA" id="ARBA00004042"/>
    </source>
</evidence>
<reference evidence="8 9" key="1">
    <citation type="submission" date="2017-05" db="EMBL/GenBank/DDBJ databases">
        <authorList>
            <person name="Song R."/>
            <person name="Chenine A.L."/>
            <person name="Ruprecht R.M."/>
        </authorList>
    </citation>
    <scope>NUCLEOTIDE SEQUENCE [LARGE SCALE GENOMIC DNA]</scope>
    <source>
        <strain evidence="8 9">CECT 8663</strain>
    </source>
</reference>
<dbReference type="SUPFAM" id="SSF50090">
    <property type="entry name" value="Electron transport accessory proteins"/>
    <property type="match status" value="1"/>
</dbReference>
<dbReference type="Proteomes" id="UP000220836">
    <property type="component" value="Unassembled WGS sequence"/>
</dbReference>
<dbReference type="AlphaFoldDB" id="A0A238KVX2"/>
<sequence length="224" mass="23953">MSRVHDMGGRFGDGAVGFEPDGEAIFVENWHARALALTLAAGGLGKWNIDISRHARECLSPKDYARFTYYEKWMAALAVLLVDSGVVTKAEMAGAEPSPSDLTDKTLRADKVAAVLASGGPSARDGAAPAFNIGDRVRTRHVARNVLVSGGHTRLPGYAAGMKGEVILSHGCHVLPDASAHRLGDRPEPLYTIAFDAADLWGEAERVGDEVTCDLWESYLEPAP</sequence>
<evidence type="ECO:0000256" key="2">
    <source>
        <dbReference type="ARBA" id="ARBA00009098"/>
    </source>
</evidence>
<comment type="similarity">
    <text evidence="2 5">Belongs to the nitrile hydratase subunit beta family.</text>
</comment>
<evidence type="ECO:0000256" key="4">
    <source>
        <dbReference type="ARBA" id="ARBA00044877"/>
    </source>
</evidence>
<evidence type="ECO:0000259" key="7">
    <source>
        <dbReference type="Pfam" id="PF21006"/>
    </source>
</evidence>
<dbReference type="InterPro" id="IPR049054">
    <property type="entry name" value="CN_hydtase_beta-like_N"/>
</dbReference>
<dbReference type="NCBIfam" id="TIGR03888">
    <property type="entry name" value="nitrile_beta"/>
    <property type="match status" value="1"/>
</dbReference>
<dbReference type="Gene3D" id="1.10.472.20">
    <property type="entry name" value="Nitrile hydratase, beta subunit"/>
    <property type="match status" value="1"/>
</dbReference>
<name>A0A238KVX2_9RHOB</name>
<dbReference type="GO" id="GO:0046914">
    <property type="term" value="F:transition metal ion binding"/>
    <property type="evidence" value="ECO:0007669"/>
    <property type="project" value="InterPro"/>
</dbReference>
<dbReference type="InterPro" id="IPR042262">
    <property type="entry name" value="CN_hydtase_beta_C"/>
</dbReference>
<keyword evidence="9" id="KW-1185">Reference proteome</keyword>
<feature type="domain" description="Nitrile hydratase beta subunit" evidence="6">
    <location>
        <begin position="127"/>
        <end position="222"/>
    </location>
</feature>
<dbReference type="RefSeq" id="WP_097805892.1">
    <property type="nucleotide sequence ID" value="NZ_FXYH01000014.1"/>
</dbReference>
<accession>A0A238KVX2</accession>
<dbReference type="InterPro" id="IPR024690">
    <property type="entry name" value="CN_hydtase_beta_dom_C"/>
</dbReference>
<evidence type="ECO:0000313" key="9">
    <source>
        <dbReference type="Proteomes" id="UP000220836"/>
    </source>
</evidence>
<feature type="domain" description="Nitrile hydratase beta subunit-like N-terminal" evidence="7">
    <location>
        <begin position="1"/>
        <end position="99"/>
    </location>
</feature>
<dbReference type="InterPro" id="IPR008990">
    <property type="entry name" value="Elect_transpt_acc-like_dom_sf"/>
</dbReference>
<comment type="function">
    <text evidence="1 5">NHase catalyzes the hydration of various nitrile compounds to the corresponding amides.</text>
</comment>
<organism evidence="8 9">
    <name type="scientific">Pelagimonas varians</name>
    <dbReference type="NCBI Taxonomy" id="696760"/>
    <lineage>
        <taxon>Bacteria</taxon>
        <taxon>Pseudomonadati</taxon>
        <taxon>Pseudomonadota</taxon>
        <taxon>Alphaproteobacteria</taxon>
        <taxon>Rhodobacterales</taxon>
        <taxon>Roseobacteraceae</taxon>
        <taxon>Pelagimonas</taxon>
    </lineage>
</organism>
<evidence type="ECO:0000256" key="3">
    <source>
        <dbReference type="ARBA" id="ARBA00023239"/>
    </source>
</evidence>
<evidence type="ECO:0000313" key="8">
    <source>
        <dbReference type="EMBL" id="SMX46929.1"/>
    </source>
</evidence>
<evidence type="ECO:0000259" key="6">
    <source>
        <dbReference type="Pfam" id="PF02211"/>
    </source>
</evidence>
<dbReference type="OrthoDB" id="3478924at2"/>
<dbReference type="Pfam" id="PF21006">
    <property type="entry name" value="NHase_beta_N"/>
    <property type="match status" value="1"/>
</dbReference>
<dbReference type="EMBL" id="FXYH01000014">
    <property type="protein sequence ID" value="SMX46929.1"/>
    <property type="molecule type" value="Genomic_DNA"/>
</dbReference>